<protein>
    <recommendedName>
        <fullName evidence="7">tRNA (guanine-N(7)-)-methyltransferase</fullName>
        <ecNumber evidence="7">2.1.1.33</ecNumber>
    </recommendedName>
    <alternativeName>
        <fullName evidence="7">tRNA (guanine(46)-N(7))-methyltransferase</fullName>
    </alternativeName>
    <alternativeName>
        <fullName evidence="7">tRNA(m7G46)-methyltransferase</fullName>
    </alternativeName>
</protein>
<feature type="binding site" evidence="7">
    <location>
        <begin position="218"/>
        <end position="221"/>
    </location>
    <ligand>
        <name>substrate</name>
    </ligand>
</feature>
<dbReference type="CDD" id="cd02440">
    <property type="entry name" value="AdoMet_MTases"/>
    <property type="match status" value="1"/>
</dbReference>
<dbReference type="InterPro" id="IPR029063">
    <property type="entry name" value="SAM-dependent_MTases_sf"/>
</dbReference>
<organism evidence="8 9">
    <name type="scientific">Mobilicoccus caccae</name>
    <dbReference type="NCBI Taxonomy" id="1859295"/>
    <lineage>
        <taxon>Bacteria</taxon>
        <taxon>Bacillati</taxon>
        <taxon>Actinomycetota</taxon>
        <taxon>Actinomycetes</taxon>
        <taxon>Micrococcales</taxon>
        <taxon>Dermatophilaceae</taxon>
        <taxon>Mobilicoccus</taxon>
    </lineage>
</organism>
<sequence>MSSNRPMIRREVVSFARRDGRLSHRHQQAWDAHHARYVVEPGRSERSTSLAPGWVFDPAAVFGREAPLVIEIGSGDGEAVLAAAAADPDRDFLAVEVYRPGLARTIVGAQTRGLGNVRVLVADARPLLEHGLAEASVAGLRVFFPDPWPKARHHKRRLVDDHFVAAAARVLRPDGVLHLATDWADYAEQMQCACEDCPELEPATGGTTWAGHEDRVVTRYERKGVAEGRVIRDLAYIRRPGRR</sequence>
<comment type="similarity">
    <text evidence="7">Belongs to the class I-like SAM-binding methyltransferase superfamily. TrmB family.</text>
</comment>
<evidence type="ECO:0000256" key="4">
    <source>
        <dbReference type="ARBA" id="ARBA00022679"/>
    </source>
</evidence>
<dbReference type="PROSITE" id="PS51625">
    <property type="entry name" value="SAM_MT_TRMB"/>
    <property type="match status" value="1"/>
</dbReference>
<dbReference type="PANTHER" id="PTHR23417:SF14">
    <property type="entry name" value="PENTACOTRIPEPTIDE-REPEAT REGION OF PRORP DOMAIN-CONTAINING PROTEIN"/>
    <property type="match status" value="1"/>
</dbReference>
<keyword evidence="4 7" id="KW-0808">Transferase</keyword>
<dbReference type="PANTHER" id="PTHR23417">
    <property type="entry name" value="3-DEOXY-D-MANNO-OCTULOSONIC-ACID TRANSFERASE/TRNA GUANINE-N 7 - -METHYLTRANSFERASE"/>
    <property type="match status" value="1"/>
</dbReference>
<dbReference type="InterPro" id="IPR003358">
    <property type="entry name" value="tRNA_(Gua-N-7)_MeTrfase_Trmb"/>
</dbReference>
<dbReference type="InterPro" id="IPR055361">
    <property type="entry name" value="tRNA_methyltr_TrmB_bact"/>
</dbReference>
<accession>A0ABQ6IPA9</accession>
<feature type="binding site" evidence="7">
    <location>
        <position position="96"/>
    </location>
    <ligand>
        <name>S-adenosyl-L-methionine</name>
        <dbReference type="ChEBI" id="CHEBI:59789"/>
    </ligand>
</feature>
<evidence type="ECO:0000256" key="6">
    <source>
        <dbReference type="ARBA" id="ARBA00022694"/>
    </source>
</evidence>
<name>A0ABQ6IPA9_9MICO</name>
<feature type="binding site" evidence="7">
    <location>
        <position position="146"/>
    </location>
    <ligand>
        <name>S-adenosyl-L-methionine</name>
        <dbReference type="ChEBI" id="CHEBI:59789"/>
    </ligand>
</feature>
<keyword evidence="9" id="KW-1185">Reference proteome</keyword>
<feature type="binding site" evidence="7">
    <location>
        <position position="182"/>
    </location>
    <ligand>
        <name>substrate</name>
    </ligand>
</feature>
<evidence type="ECO:0000313" key="9">
    <source>
        <dbReference type="Proteomes" id="UP001157126"/>
    </source>
</evidence>
<dbReference type="EC" id="2.1.1.33" evidence="7"/>
<keyword evidence="5 7" id="KW-0949">S-adenosyl-L-methionine</keyword>
<dbReference type="Pfam" id="PF02390">
    <property type="entry name" value="Methyltransf_4"/>
    <property type="match status" value="1"/>
</dbReference>
<dbReference type="RefSeq" id="WP_284303245.1">
    <property type="nucleotide sequence ID" value="NZ_BSUO01000001.1"/>
</dbReference>
<gene>
    <name evidence="7 8" type="primary">trmB</name>
    <name evidence="8" type="ORF">GCM10025883_13490</name>
</gene>
<keyword evidence="3 7" id="KW-0489">Methyltransferase</keyword>
<feature type="binding site" evidence="7">
    <location>
        <position position="123"/>
    </location>
    <ligand>
        <name>S-adenosyl-L-methionine</name>
        <dbReference type="ChEBI" id="CHEBI:59789"/>
    </ligand>
</feature>
<dbReference type="SUPFAM" id="SSF53335">
    <property type="entry name" value="S-adenosyl-L-methionine-dependent methyltransferases"/>
    <property type="match status" value="1"/>
</dbReference>
<feature type="binding site" evidence="7">
    <location>
        <position position="150"/>
    </location>
    <ligand>
        <name>substrate</name>
    </ligand>
</feature>
<dbReference type="HAMAP" id="MF_01057">
    <property type="entry name" value="tRNA_methyltr_TrmB"/>
    <property type="match status" value="1"/>
</dbReference>
<dbReference type="NCBIfam" id="TIGR00091">
    <property type="entry name" value="tRNA (guanosine(46)-N7)-methyltransferase TrmB"/>
    <property type="match status" value="1"/>
</dbReference>
<dbReference type="EMBL" id="BSUO01000001">
    <property type="protein sequence ID" value="GMA39304.1"/>
    <property type="molecule type" value="Genomic_DNA"/>
</dbReference>
<evidence type="ECO:0000256" key="1">
    <source>
        <dbReference type="ARBA" id="ARBA00000142"/>
    </source>
</evidence>
<evidence type="ECO:0000256" key="7">
    <source>
        <dbReference type="HAMAP-Rule" id="MF_01057"/>
    </source>
</evidence>
<comment type="caution">
    <text evidence="8">The sequence shown here is derived from an EMBL/GenBank/DDBJ whole genome shotgun (WGS) entry which is preliminary data.</text>
</comment>
<evidence type="ECO:0000313" key="8">
    <source>
        <dbReference type="EMBL" id="GMA39304.1"/>
    </source>
</evidence>
<dbReference type="Gene3D" id="3.40.50.150">
    <property type="entry name" value="Vaccinia Virus protein VP39"/>
    <property type="match status" value="1"/>
</dbReference>
<dbReference type="Proteomes" id="UP001157126">
    <property type="component" value="Unassembled WGS sequence"/>
</dbReference>
<evidence type="ECO:0000256" key="3">
    <source>
        <dbReference type="ARBA" id="ARBA00022603"/>
    </source>
</evidence>
<feature type="binding site" evidence="7">
    <location>
        <position position="71"/>
    </location>
    <ligand>
        <name>S-adenosyl-L-methionine</name>
        <dbReference type="ChEBI" id="CHEBI:59789"/>
    </ligand>
</feature>
<comment type="caution">
    <text evidence="7">Lacks conserved residue(s) required for the propagation of feature annotation.</text>
</comment>
<evidence type="ECO:0000256" key="5">
    <source>
        <dbReference type="ARBA" id="ARBA00022691"/>
    </source>
</evidence>
<keyword evidence="6 7" id="KW-0819">tRNA processing</keyword>
<evidence type="ECO:0000256" key="2">
    <source>
        <dbReference type="ARBA" id="ARBA00003015"/>
    </source>
</evidence>
<comment type="function">
    <text evidence="2 7">Catalyzes the formation of N(7)-methylguanine at position 46 (m7G46) in tRNA.</text>
</comment>
<comment type="catalytic activity">
    <reaction evidence="1 7">
        <text>guanosine(46) in tRNA + S-adenosyl-L-methionine = N(7)-methylguanosine(46) in tRNA + S-adenosyl-L-homocysteine</text>
        <dbReference type="Rhea" id="RHEA:42708"/>
        <dbReference type="Rhea" id="RHEA-COMP:10188"/>
        <dbReference type="Rhea" id="RHEA-COMP:10189"/>
        <dbReference type="ChEBI" id="CHEBI:57856"/>
        <dbReference type="ChEBI" id="CHEBI:59789"/>
        <dbReference type="ChEBI" id="CHEBI:74269"/>
        <dbReference type="ChEBI" id="CHEBI:74480"/>
        <dbReference type="EC" id="2.1.1.33"/>
    </reaction>
</comment>
<reference evidence="9" key="1">
    <citation type="journal article" date="2019" name="Int. J. Syst. Evol. Microbiol.">
        <title>The Global Catalogue of Microorganisms (GCM) 10K type strain sequencing project: providing services to taxonomists for standard genome sequencing and annotation.</title>
        <authorList>
            <consortium name="The Broad Institute Genomics Platform"/>
            <consortium name="The Broad Institute Genome Sequencing Center for Infectious Disease"/>
            <person name="Wu L."/>
            <person name="Ma J."/>
        </authorList>
    </citation>
    <scope>NUCLEOTIDE SEQUENCE [LARGE SCALE GENOMIC DNA]</scope>
    <source>
        <strain evidence="9">NBRC 113072</strain>
    </source>
</reference>
<proteinExistence type="inferred from homology"/>
<comment type="pathway">
    <text evidence="7">tRNA modification; N(7)-methylguanine-tRNA biosynthesis.</text>
</comment>